<evidence type="ECO:0000313" key="3">
    <source>
        <dbReference type="Proteomes" id="UP000190080"/>
    </source>
</evidence>
<dbReference type="OrthoDB" id="9798006at2"/>
<feature type="domain" description="N-acetyltransferase" evidence="1">
    <location>
        <begin position="5"/>
        <end position="164"/>
    </location>
</feature>
<dbReference type="GO" id="GO:0102971">
    <property type="term" value="F:phosphinothricin N-acetyltransferase activity"/>
    <property type="evidence" value="ECO:0007669"/>
    <property type="project" value="UniProtKB-EC"/>
</dbReference>
<organism evidence="2 3">
    <name type="scientific">Clostridium oryzae</name>
    <dbReference type="NCBI Taxonomy" id="1450648"/>
    <lineage>
        <taxon>Bacteria</taxon>
        <taxon>Bacillati</taxon>
        <taxon>Bacillota</taxon>
        <taxon>Clostridia</taxon>
        <taxon>Eubacteriales</taxon>
        <taxon>Clostridiaceae</taxon>
        <taxon>Clostridium</taxon>
    </lineage>
</organism>
<name>A0A1V4IKF1_9CLOT</name>
<dbReference type="Proteomes" id="UP000190080">
    <property type="component" value="Unassembled WGS sequence"/>
</dbReference>
<evidence type="ECO:0000313" key="2">
    <source>
        <dbReference type="EMBL" id="OPJ60304.1"/>
    </source>
</evidence>
<dbReference type="Gene3D" id="3.40.630.30">
    <property type="match status" value="1"/>
</dbReference>
<dbReference type="SUPFAM" id="SSF55729">
    <property type="entry name" value="Acyl-CoA N-acyltransferases (Nat)"/>
    <property type="match status" value="1"/>
</dbReference>
<keyword evidence="2" id="KW-0808">Transferase</keyword>
<dbReference type="Pfam" id="PF13420">
    <property type="entry name" value="Acetyltransf_4"/>
    <property type="match status" value="1"/>
</dbReference>
<proteinExistence type="predicted"/>
<dbReference type="EMBL" id="MZGV01000033">
    <property type="protein sequence ID" value="OPJ60304.1"/>
    <property type="molecule type" value="Genomic_DNA"/>
</dbReference>
<protein>
    <submittedName>
        <fullName evidence="2">Phosphinothricin N-acetyltransferase</fullName>
        <ecNumber evidence="2">2.3.1.183</ecNumber>
    </submittedName>
</protein>
<sequence length="194" mass="22731">MNNSKNLRLATLDDCTEILNIYAPFITDTVITFEYDVPTVEEFKDRMRNIQAKYPWLVYEVDGKIAGYAYASPFHVRAAYDWSVNFSIYIKPEYHGRHIGRTLYKALIEILKLQGYCNAYSLITMPNDKSEGIHKNFGFTTMGLCKDVGYKFGQWHDVKWYELQMQPHPEKPETPKLIEEIVDTYEFKKIMTGQ</sequence>
<reference evidence="2 3" key="1">
    <citation type="submission" date="2017-03" db="EMBL/GenBank/DDBJ databases">
        <title>Genome sequence of Clostridium oryzae DSM 28571.</title>
        <authorList>
            <person name="Poehlein A."/>
            <person name="Daniel R."/>
        </authorList>
    </citation>
    <scope>NUCLEOTIDE SEQUENCE [LARGE SCALE GENOMIC DNA]</scope>
    <source>
        <strain evidence="2 3">DSM 28571</strain>
    </source>
</reference>
<accession>A0A1V4IKF1</accession>
<dbReference type="EC" id="2.3.1.183" evidence="2"/>
<comment type="caution">
    <text evidence="2">The sequence shown here is derived from an EMBL/GenBank/DDBJ whole genome shotgun (WGS) entry which is preliminary data.</text>
</comment>
<gene>
    <name evidence="2" type="primary">bar</name>
    <name evidence="2" type="ORF">CLORY_28790</name>
</gene>
<dbReference type="STRING" id="1450648.CLORY_28790"/>
<dbReference type="PROSITE" id="PS51186">
    <property type="entry name" value="GNAT"/>
    <property type="match status" value="1"/>
</dbReference>
<dbReference type="CDD" id="cd04301">
    <property type="entry name" value="NAT_SF"/>
    <property type="match status" value="1"/>
</dbReference>
<keyword evidence="2" id="KW-0012">Acyltransferase</keyword>
<keyword evidence="3" id="KW-1185">Reference proteome</keyword>
<dbReference type="RefSeq" id="WP_079425664.1">
    <property type="nucleotide sequence ID" value="NZ_MZGV01000033.1"/>
</dbReference>
<evidence type="ECO:0000259" key="1">
    <source>
        <dbReference type="PROSITE" id="PS51186"/>
    </source>
</evidence>
<dbReference type="PANTHER" id="PTHR43072">
    <property type="entry name" value="N-ACETYLTRANSFERASE"/>
    <property type="match status" value="1"/>
</dbReference>
<dbReference type="PANTHER" id="PTHR43072:SF8">
    <property type="entry name" value="ACYLTRANSFERASE FABY-RELATED"/>
    <property type="match status" value="1"/>
</dbReference>
<dbReference type="AlphaFoldDB" id="A0A1V4IKF1"/>
<dbReference type="InterPro" id="IPR000182">
    <property type="entry name" value="GNAT_dom"/>
</dbReference>
<dbReference type="InterPro" id="IPR016181">
    <property type="entry name" value="Acyl_CoA_acyltransferase"/>
</dbReference>